<feature type="domain" description="SGNH hydrolase-type esterase" evidence="3">
    <location>
        <begin position="50"/>
        <end position="267"/>
    </location>
</feature>
<dbReference type="PANTHER" id="PTHR37981">
    <property type="entry name" value="LIPASE 2"/>
    <property type="match status" value="1"/>
</dbReference>
<reference evidence="4 5" key="1">
    <citation type="submission" date="2018-05" db="EMBL/GenBank/DDBJ databases">
        <title>Genetic diversity of glacier-inhabiting Cryobacterium bacteria in China and description of Cryobacterium mengkeensis sp. nov. and Arthrobacter glacialis sp. nov.</title>
        <authorList>
            <person name="Liu Q."/>
            <person name="Xin Y.-H."/>
        </authorList>
    </citation>
    <scope>NUCLEOTIDE SEQUENCE [LARGE SCALE GENOMIC DNA]</scope>
    <source>
        <strain evidence="4 5">GP3</strain>
    </source>
</reference>
<dbReference type="RefSeq" id="WP_110106317.1">
    <property type="nucleotide sequence ID" value="NZ_JACBZZ010000001.1"/>
</dbReference>
<dbReference type="InterPro" id="IPR013830">
    <property type="entry name" value="SGNH_hydro"/>
</dbReference>
<dbReference type="PANTHER" id="PTHR37981:SF1">
    <property type="entry name" value="SGNH HYDROLASE-TYPE ESTERASE DOMAIN-CONTAINING PROTEIN"/>
    <property type="match status" value="1"/>
</dbReference>
<dbReference type="InterPro" id="IPR036514">
    <property type="entry name" value="SGNH_hydro_sf"/>
</dbReference>
<comment type="caution">
    <text evidence="4">The sequence shown here is derived from an EMBL/GenBank/DDBJ whole genome shotgun (WGS) entry which is preliminary data.</text>
</comment>
<dbReference type="Proteomes" id="UP000246303">
    <property type="component" value="Unassembled WGS sequence"/>
</dbReference>
<proteinExistence type="predicted"/>
<accession>A0A2V3DR18</accession>
<dbReference type="Pfam" id="PF13472">
    <property type="entry name" value="Lipase_GDSL_2"/>
    <property type="match status" value="1"/>
</dbReference>
<evidence type="ECO:0000259" key="3">
    <source>
        <dbReference type="Pfam" id="PF13472"/>
    </source>
</evidence>
<feature type="active site" evidence="1">
    <location>
        <position position="260"/>
    </location>
</feature>
<dbReference type="GO" id="GO:0019433">
    <property type="term" value="P:triglyceride catabolic process"/>
    <property type="evidence" value="ECO:0007669"/>
    <property type="project" value="TreeGrafter"/>
</dbReference>
<name>A0A2V3DR18_9MICC</name>
<dbReference type="EMBL" id="QHLZ01000006">
    <property type="protein sequence ID" value="PXA65141.1"/>
    <property type="molecule type" value="Genomic_DNA"/>
</dbReference>
<evidence type="ECO:0000256" key="2">
    <source>
        <dbReference type="PIRSR" id="PIRSR637460-2"/>
    </source>
</evidence>
<evidence type="ECO:0000256" key="1">
    <source>
        <dbReference type="PIRSR" id="PIRSR637460-1"/>
    </source>
</evidence>
<evidence type="ECO:0000313" key="4">
    <source>
        <dbReference type="EMBL" id="PXA65141.1"/>
    </source>
</evidence>
<feature type="disulfide bond" evidence="2">
    <location>
        <begin position="68"/>
        <end position="92"/>
    </location>
</feature>
<protein>
    <recommendedName>
        <fullName evidence="3">SGNH hydrolase-type esterase domain-containing protein</fullName>
    </recommendedName>
</protein>
<dbReference type="Gene3D" id="3.40.50.1110">
    <property type="entry name" value="SGNH hydrolase"/>
    <property type="match status" value="1"/>
</dbReference>
<keyword evidence="2" id="KW-1015">Disulfide bond</keyword>
<evidence type="ECO:0000313" key="5">
    <source>
        <dbReference type="Proteomes" id="UP000246303"/>
    </source>
</evidence>
<keyword evidence="5" id="KW-1185">Reference proteome</keyword>
<dbReference type="AlphaFoldDB" id="A0A2V3DR18"/>
<organism evidence="4 5">
    <name type="scientific">Arthrobacter psychrochitiniphilus</name>
    <dbReference type="NCBI Taxonomy" id="291045"/>
    <lineage>
        <taxon>Bacteria</taxon>
        <taxon>Bacillati</taxon>
        <taxon>Actinomycetota</taxon>
        <taxon>Actinomycetes</taxon>
        <taxon>Micrococcales</taxon>
        <taxon>Micrococcaceae</taxon>
        <taxon>Arthrobacter</taxon>
    </lineage>
</organism>
<dbReference type="CDD" id="cd01823">
    <property type="entry name" value="SEST_like"/>
    <property type="match status" value="1"/>
</dbReference>
<feature type="active site" description="Nucleophile" evidence="1">
    <location>
        <position position="54"/>
    </location>
</feature>
<dbReference type="InterPro" id="IPR037460">
    <property type="entry name" value="SEST-like"/>
</dbReference>
<dbReference type="GO" id="GO:0004806">
    <property type="term" value="F:triacylglycerol lipase activity"/>
    <property type="evidence" value="ECO:0007669"/>
    <property type="project" value="TreeGrafter"/>
</dbReference>
<dbReference type="OrthoDB" id="5503950at2"/>
<gene>
    <name evidence="4" type="ORF">CVS29_10660</name>
</gene>
<feature type="disulfide bond" evidence="2">
    <location>
        <begin position="133"/>
        <end position="143"/>
    </location>
</feature>
<sequence>MFTHHLKSIAARVGAVTLLSAGMIVGFAGTPALAQTQTTHTTGTSSIYTVLGDSYSAGSGGGGEVGACGQSPNGYGPWVAAKLGAHLENLACAGFTTDQVRTLEVPYLQSGTKVITLTAGGNDVAWTAAITACLAPTSTATMCQGAVANSIHLMSKLPKSVTSMLKAVKAKAPGAKVLYLGYPRLFEPQNMAALGYTPTQISGTRALNAAADLLNGTLAYSALSNRVAFVPVAYLFSGHAVPSANPWLNYPGGPNPYAFHPNAAGYQYGYAGALKYFL</sequence>
<dbReference type="SUPFAM" id="SSF52266">
    <property type="entry name" value="SGNH hydrolase"/>
    <property type="match status" value="1"/>
</dbReference>